<feature type="compositionally biased region" description="Low complexity" evidence="1">
    <location>
        <begin position="8"/>
        <end position="30"/>
    </location>
</feature>
<protein>
    <submittedName>
        <fullName evidence="2">Uncharacterized protein</fullName>
    </submittedName>
</protein>
<gene>
    <name evidence="2" type="primary">ORF12810</name>
</gene>
<evidence type="ECO:0000313" key="2">
    <source>
        <dbReference type="EMBL" id="CEK51204.1"/>
    </source>
</evidence>
<proteinExistence type="predicted"/>
<feature type="non-terminal residue" evidence="2">
    <location>
        <position position="1"/>
    </location>
</feature>
<feature type="region of interest" description="Disordered" evidence="1">
    <location>
        <begin position="1"/>
        <end position="71"/>
    </location>
</feature>
<organism evidence="2">
    <name type="scientific">Arion vulgaris</name>
    <dbReference type="NCBI Taxonomy" id="1028688"/>
    <lineage>
        <taxon>Eukaryota</taxon>
        <taxon>Metazoa</taxon>
        <taxon>Spiralia</taxon>
        <taxon>Lophotrochozoa</taxon>
        <taxon>Mollusca</taxon>
        <taxon>Gastropoda</taxon>
        <taxon>Heterobranchia</taxon>
        <taxon>Euthyneura</taxon>
        <taxon>Panpulmonata</taxon>
        <taxon>Eupulmonata</taxon>
        <taxon>Stylommatophora</taxon>
        <taxon>Helicina</taxon>
        <taxon>Arionoidea</taxon>
        <taxon>Arionidae</taxon>
        <taxon>Arion</taxon>
    </lineage>
</organism>
<feature type="compositionally biased region" description="Basic residues" evidence="1">
    <location>
        <begin position="45"/>
        <end position="71"/>
    </location>
</feature>
<evidence type="ECO:0000256" key="1">
    <source>
        <dbReference type="SAM" id="MobiDB-lite"/>
    </source>
</evidence>
<dbReference type="EMBL" id="HACG01004339">
    <property type="protein sequence ID" value="CEK51204.1"/>
    <property type="molecule type" value="Transcribed_RNA"/>
</dbReference>
<sequence>KNENGGVTPKKATTSSSSKKTPKTPLSTKSANTMDMDMDDEPVVKAKKAPAKAAKKSPTKATKKSPAKPAK</sequence>
<reference evidence="2" key="1">
    <citation type="submission" date="2014-12" db="EMBL/GenBank/DDBJ databases">
        <title>Insight into the proteome of Arion vulgaris.</title>
        <authorList>
            <person name="Aradska J."/>
            <person name="Bulat T."/>
            <person name="Smidak R."/>
            <person name="Sarate P."/>
            <person name="Gangsoo J."/>
            <person name="Sialana F."/>
            <person name="Bilban M."/>
            <person name="Lubec G."/>
        </authorList>
    </citation>
    <scope>NUCLEOTIDE SEQUENCE</scope>
    <source>
        <tissue evidence="2">Skin</tissue>
    </source>
</reference>
<name>A0A0B6Y4X3_9EUPU</name>
<accession>A0A0B6Y4X3</accession>
<feature type="non-terminal residue" evidence="2">
    <location>
        <position position="71"/>
    </location>
</feature>
<dbReference type="AlphaFoldDB" id="A0A0B6Y4X3"/>